<organism evidence="1">
    <name type="scientific">Planktothricoides raciborskii GIHE-MW2</name>
    <dbReference type="NCBI Taxonomy" id="2792601"/>
    <lineage>
        <taxon>Bacteria</taxon>
        <taxon>Bacillati</taxon>
        <taxon>Cyanobacteriota</taxon>
        <taxon>Cyanophyceae</taxon>
        <taxon>Oscillatoriophycideae</taxon>
        <taxon>Oscillatoriales</taxon>
        <taxon>Oscillatoriaceae</taxon>
        <taxon>Planktothricoides</taxon>
    </lineage>
</organism>
<sequence>MPVIAKLRSKKRGFWDNFYISWVKLKKETRFLGEGDRFFQTRKQETGFLG</sequence>
<dbReference type="AlphaFoldDB" id="A0AAU8JE14"/>
<evidence type="ECO:0000313" key="1">
    <source>
        <dbReference type="EMBL" id="XCM36420.1"/>
    </source>
</evidence>
<proteinExistence type="predicted"/>
<gene>
    <name evidence="1" type="ORF">ABWT76_005179</name>
</gene>
<name>A0AAU8JE14_9CYAN</name>
<accession>A0AAU8JE14</accession>
<protein>
    <submittedName>
        <fullName evidence="1">Uncharacterized protein</fullName>
    </submittedName>
</protein>
<reference evidence="1" key="1">
    <citation type="submission" date="2024-07" db="EMBL/GenBank/DDBJ databases">
        <authorList>
            <person name="Kim Y.J."/>
            <person name="Jeong J.Y."/>
        </authorList>
    </citation>
    <scope>NUCLEOTIDE SEQUENCE</scope>
    <source>
        <strain evidence="1">GIHE-MW2</strain>
    </source>
</reference>
<dbReference type="EMBL" id="CP159837">
    <property type="protein sequence ID" value="XCM36420.1"/>
    <property type="molecule type" value="Genomic_DNA"/>
</dbReference>
<dbReference type="RefSeq" id="WP_156332102.1">
    <property type="nucleotide sequence ID" value="NZ_CP159837.1"/>
</dbReference>